<dbReference type="RefSeq" id="WP_015207511.1">
    <property type="nucleotide sequence ID" value="NC_019757.1"/>
</dbReference>
<keyword evidence="4" id="KW-1185">Reference proteome</keyword>
<dbReference type="AlphaFoldDB" id="K9WWT8"/>
<dbReference type="eggNOG" id="COG0318">
    <property type="taxonomic scope" value="Bacteria"/>
</dbReference>
<dbReference type="Pfam" id="PF23572">
    <property type="entry name" value="GH3_C"/>
    <property type="match status" value="1"/>
</dbReference>
<dbReference type="InterPro" id="IPR055378">
    <property type="entry name" value="GH3_C"/>
</dbReference>
<feature type="domain" description="GH3 C-terminal" evidence="2">
    <location>
        <begin position="389"/>
        <end position="489"/>
    </location>
</feature>
<feature type="domain" description="GH3 middle" evidence="1">
    <location>
        <begin position="308"/>
        <end position="372"/>
    </location>
</feature>
<evidence type="ECO:0000259" key="1">
    <source>
        <dbReference type="Pfam" id="PF23571"/>
    </source>
</evidence>
<reference evidence="3 4" key="1">
    <citation type="submission" date="2012-06" db="EMBL/GenBank/DDBJ databases">
        <title>Finished chromosome of genome of Cylindrospermum stagnale PCC 7417.</title>
        <authorList>
            <consortium name="US DOE Joint Genome Institute"/>
            <person name="Gugger M."/>
            <person name="Coursin T."/>
            <person name="Rippka R."/>
            <person name="Tandeau De Marsac N."/>
            <person name="Huntemann M."/>
            <person name="Wei C.-L."/>
            <person name="Han J."/>
            <person name="Detter J.C."/>
            <person name="Han C."/>
            <person name="Tapia R."/>
            <person name="Chen A."/>
            <person name="Kyrpides N."/>
            <person name="Mavromatis K."/>
            <person name="Markowitz V."/>
            <person name="Szeto E."/>
            <person name="Ivanova N."/>
            <person name="Pagani I."/>
            <person name="Pati A."/>
            <person name="Goodwin L."/>
            <person name="Nordberg H.P."/>
            <person name="Cantor M.N."/>
            <person name="Hua S.X."/>
            <person name="Woyke T."/>
            <person name="Kerfeld C.A."/>
        </authorList>
    </citation>
    <scope>NUCLEOTIDE SEQUENCE [LARGE SCALE GENOMIC DNA]</scope>
    <source>
        <strain evidence="3 4">PCC 7417</strain>
    </source>
</reference>
<dbReference type="GO" id="GO:0016881">
    <property type="term" value="F:acid-amino acid ligase activity"/>
    <property type="evidence" value="ECO:0007669"/>
    <property type="project" value="TreeGrafter"/>
</dbReference>
<sequence length="516" mass="58751">MRPIIQLFGQILAPTAKRFHQALDNPELMQTSVQRDICDRLIKSEYGKALGIHSLADWQRVPIVDYDALSQWIVNPHKQQQIALTPEPILFYEKTSGSSGGAKFIPYTQSLRRSFNQMFCVWAHDLILHGPKFSTGKLYACISPQLNVADASCLQNDLDYLDGWLRWLLRFWLVMPDGLEDLHDAHLFKHRLSLALLQTEKLEIISIWSPSFLQVHLKYIQENQELLRAELHNRMSDYRLQLLSQSNIPWMQLWPNLKLISCWDSANAADQAKGLRSQFPGVFVQGKGLLATEAPMTIPLIAAQGYVPVLDEVFFEFENDAGFLYGLHELNIGQTYTIILSQKGGLYRYRIGDRIRVTHYYHQTPCLEFLGRHQVISDLVGEKLQETFVHQALNSINLQGTNFKSLVPVANPPHYILLLDWAKETPETIAQQLDQALSQSYHYKIARSLGQLAPPQVLISNQISELLVSHRVCTGSIWGGIKHPILATSPISTELLEQLKLVFRLNTLEINAPNCS</sequence>
<dbReference type="Pfam" id="PF03321">
    <property type="entry name" value="GH3"/>
    <property type="match status" value="1"/>
</dbReference>
<evidence type="ECO:0000313" key="3">
    <source>
        <dbReference type="EMBL" id="AFZ24256.1"/>
    </source>
</evidence>
<dbReference type="STRING" id="56107.Cylst_2012"/>
<accession>K9WWT8</accession>
<dbReference type="InterPro" id="IPR055377">
    <property type="entry name" value="GH3_M"/>
</dbReference>
<dbReference type="PATRIC" id="fig|56107.3.peg.2231"/>
<evidence type="ECO:0000259" key="2">
    <source>
        <dbReference type="Pfam" id="PF23572"/>
    </source>
</evidence>
<dbReference type="PANTHER" id="PTHR31901:SF9">
    <property type="entry name" value="GH3 DOMAIN-CONTAINING PROTEIN"/>
    <property type="match status" value="1"/>
</dbReference>
<dbReference type="Pfam" id="PF23571">
    <property type="entry name" value="GH3_M"/>
    <property type="match status" value="1"/>
</dbReference>
<dbReference type="GO" id="GO:0005737">
    <property type="term" value="C:cytoplasm"/>
    <property type="evidence" value="ECO:0007669"/>
    <property type="project" value="TreeGrafter"/>
</dbReference>
<proteinExistence type="predicted"/>
<dbReference type="InterPro" id="IPR004993">
    <property type="entry name" value="GH3"/>
</dbReference>
<gene>
    <name evidence="3" type="ORF">Cylst_2012</name>
</gene>
<dbReference type="EMBL" id="CP003642">
    <property type="protein sequence ID" value="AFZ24256.1"/>
    <property type="molecule type" value="Genomic_DNA"/>
</dbReference>
<organism evidence="3 4">
    <name type="scientific">Cylindrospermum stagnale PCC 7417</name>
    <dbReference type="NCBI Taxonomy" id="56107"/>
    <lineage>
        <taxon>Bacteria</taxon>
        <taxon>Bacillati</taxon>
        <taxon>Cyanobacteriota</taxon>
        <taxon>Cyanophyceae</taxon>
        <taxon>Nostocales</taxon>
        <taxon>Nostocaceae</taxon>
        <taxon>Cylindrospermum</taxon>
    </lineage>
</organism>
<dbReference type="OrthoDB" id="614636at2"/>
<dbReference type="KEGG" id="csg:Cylst_2012"/>
<evidence type="ECO:0000313" key="4">
    <source>
        <dbReference type="Proteomes" id="UP000010475"/>
    </source>
</evidence>
<dbReference type="HOGENOM" id="CLU_016249_3_1_3"/>
<name>K9WWT8_9NOST</name>
<dbReference type="Proteomes" id="UP000010475">
    <property type="component" value="Chromosome"/>
</dbReference>
<dbReference type="PANTHER" id="PTHR31901">
    <property type="entry name" value="GH3 DOMAIN-CONTAINING PROTEIN"/>
    <property type="match status" value="1"/>
</dbReference>
<protein>
    <submittedName>
        <fullName evidence="3">GH3 auxin-responsive promoter-binding protein</fullName>
    </submittedName>
</protein>